<dbReference type="Proteomes" id="UP000253740">
    <property type="component" value="Unassembled WGS sequence"/>
</dbReference>
<dbReference type="AlphaFoldDB" id="A0A0K8QIY7"/>
<evidence type="ECO:0000313" key="2">
    <source>
        <dbReference type="EMBL" id="GAP64789.1"/>
    </source>
</evidence>
<accession>A0A0K8QIY7</accession>
<organism evidence="2">
    <name type="scientific">Mizugakiibacter sediminis</name>
    <dbReference type="NCBI Taxonomy" id="1475481"/>
    <lineage>
        <taxon>Bacteria</taxon>
        <taxon>Pseudomonadati</taxon>
        <taxon>Pseudomonadota</taxon>
        <taxon>Gammaproteobacteria</taxon>
        <taxon>Lysobacterales</taxon>
        <taxon>Rhodanobacteraceae</taxon>
        <taxon>Mizugakiibacter</taxon>
    </lineage>
</organism>
<dbReference type="HOGENOM" id="CLU_2245677_0_0_6"/>
<dbReference type="OrthoDB" id="5956039at2"/>
<sequence>MEVIEIWQCIGCGRIEAPQPCIGVCRDRKRRVVDAGEAEAALADATRKLERYAAVLRQIAGTTPHADAHARHWAALQQRAREALDEGAAPVSGAA</sequence>
<dbReference type="RefSeq" id="WP_062533999.1">
    <property type="nucleotide sequence ID" value="NZ_DF970134.1"/>
</dbReference>
<dbReference type="EMBL" id="DF970134">
    <property type="protein sequence ID" value="GAP64789.1"/>
    <property type="molecule type" value="Genomic_DNA"/>
</dbReference>
<reference evidence="2" key="2">
    <citation type="submission" date="2015-08" db="EMBL/GenBank/DDBJ databases">
        <title>Complete DNA Sequence of Pseudomonas syringae pv. actinidiae, the Causal Agent of Kiwifruit Canker Disease.</title>
        <authorList>
            <person name="Rikkerink E.H.A."/>
            <person name="Fineran P.C."/>
        </authorList>
    </citation>
    <scope>NUCLEOTIDE SEQUENCE</scope>
    <source>
        <strain evidence="2">SkMP5</strain>
    </source>
</reference>
<reference evidence="1" key="1">
    <citation type="submission" date="2015-03" db="EMBL/GenBank/DDBJ databases">
        <title>Draft genome sequence of Mizugakiibacter sediminis skMP5.</title>
        <authorList>
            <person name="Watanabe T."/>
            <person name="Kojima H."/>
            <person name="Fukui M."/>
        </authorList>
    </citation>
    <scope>NUCLEOTIDE SEQUENCE</scope>
    <source>
        <strain evidence="1">SkMP5</strain>
    </source>
</reference>
<name>A0A0K8QIY7_9GAMM</name>
<dbReference type="EMBL" id="DF952379">
    <property type="protein sequence ID" value="GAN45116.1"/>
    <property type="molecule type" value="Genomic_DNA"/>
</dbReference>
<evidence type="ECO:0000313" key="1">
    <source>
        <dbReference type="EMBL" id="GAN45116.1"/>
    </source>
</evidence>
<gene>
    <name evidence="1" type="ORF">MBSD_1656</name>
    <name evidence="2" type="ORF">MBSD_n0071</name>
</gene>
<evidence type="ECO:0000313" key="3">
    <source>
        <dbReference type="Proteomes" id="UP000253740"/>
    </source>
</evidence>
<protein>
    <submittedName>
        <fullName evidence="2">Uncharacterized protein</fullName>
    </submittedName>
</protein>
<keyword evidence="3" id="KW-1185">Reference proteome</keyword>
<proteinExistence type="predicted"/>